<sequence>MKDIKKITDNEFDEFMHMSLAPHLKPDDKLNSQIIEQANKKKDNKSKVKKSNINFFLRAAIVFIAFMVIGSTGVYAAKKLGKNKETVVKDNHIISGNNVNDYDRTDLPDNDHETLVSKNYDRVYGGENDNWIFMDETLLNNVYRTKTYTYDDYLKALYDSGFENWFNFDIKPIENYCCYSITVDEKFDTEERMLDVSFYYHDGVVSFNQNLRPATHDPDGLFMVQVDNPENTRVYNTENETFTLVDSVNSKDGLKDTYVNINYEDYYGYIIFYNLSEDEIHEVLDNVELKSKTEDKK</sequence>
<evidence type="ECO:0000256" key="1">
    <source>
        <dbReference type="SAM" id="Phobius"/>
    </source>
</evidence>
<protein>
    <recommendedName>
        <fullName evidence="4">DUF4367 domain-containing protein</fullName>
    </recommendedName>
</protein>
<keyword evidence="1" id="KW-1133">Transmembrane helix</keyword>
<gene>
    <name evidence="2" type="ORF">SAMN02745110_02167</name>
</gene>
<proteinExistence type="predicted"/>
<dbReference type="RefSeq" id="WP_078787964.1">
    <property type="nucleotide sequence ID" value="NZ_FMTO01000015.1"/>
</dbReference>
<feature type="transmembrane region" description="Helical" evidence="1">
    <location>
        <begin position="55"/>
        <end position="77"/>
    </location>
</feature>
<keyword evidence="1" id="KW-0472">Membrane</keyword>
<keyword evidence="1" id="KW-0812">Transmembrane</keyword>
<evidence type="ECO:0000313" key="2">
    <source>
        <dbReference type="EMBL" id="SJZ96218.1"/>
    </source>
</evidence>
<evidence type="ECO:0000313" key="3">
    <source>
        <dbReference type="Proteomes" id="UP000189857"/>
    </source>
</evidence>
<organism evidence="2 3">
    <name type="scientific">Eubacterium ruminantium</name>
    <dbReference type="NCBI Taxonomy" id="42322"/>
    <lineage>
        <taxon>Bacteria</taxon>
        <taxon>Bacillati</taxon>
        <taxon>Bacillota</taxon>
        <taxon>Clostridia</taxon>
        <taxon>Eubacteriales</taxon>
        <taxon>Eubacteriaceae</taxon>
        <taxon>Eubacterium</taxon>
    </lineage>
</organism>
<dbReference type="EMBL" id="FUXA01000015">
    <property type="protein sequence ID" value="SJZ96218.1"/>
    <property type="molecule type" value="Genomic_DNA"/>
</dbReference>
<name>A0A1T4PZ20_9FIRM</name>
<reference evidence="2 3" key="1">
    <citation type="submission" date="2017-02" db="EMBL/GenBank/DDBJ databases">
        <authorList>
            <person name="Peterson S.W."/>
        </authorList>
    </citation>
    <scope>NUCLEOTIDE SEQUENCE [LARGE SCALE GENOMIC DNA]</scope>
    <source>
        <strain evidence="2 3">ATCC 17233</strain>
    </source>
</reference>
<accession>A0A1T4PZ20</accession>
<keyword evidence="3" id="KW-1185">Reference proteome</keyword>
<evidence type="ECO:0008006" key="4">
    <source>
        <dbReference type="Google" id="ProtNLM"/>
    </source>
</evidence>
<dbReference type="OrthoDB" id="2083714at2"/>
<dbReference type="AlphaFoldDB" id="A0A1T4PZ20"/>
<dbReference type="Proteomes" id="UP000189857">
    <property type="component" value="Unassembled WGS sequence"/>
</dbReference>